<comment type="similarity">
    <text evidence="2 8">Belongs to the diaminopimelate epimerase family.</text>
</comment>
<evidence type="ECO:0000256" key="8">
    <source>
        <dbReference type="HAMAP-Rule" id="MF_00197"/>
    </source>
</evidence>
<feature type="site" description="Could be important to modulate the pK values of the two catalytic cysteine residues" evidence="8">
    <location>
        <position position="212"/>
    </location>
</feature>
<reference evidence="10 11" key="1">
    <citation type="submission" date="2018-06" db="EMBL/GenBank/DDBJ databases">
        <authorList>
            <consortium name="Pathogen Informatics"/>
            <person name="Doyle S."/>
        </authorList>
    </citation>
    <scope>NUCLEOTIDE SEQUENCE [LARGE SCALE GENOMIC DNA]</scope>
    <source>
        <strain evidence="10 11">NCTC10723</strain>
    </source>
</reference>
<proteinExistence type="inferred from homology"/>
<dbReference type="SUPFAM" id="SSF54506">
    <property type="entry name" value="Diaminopimelate epimerase-like"/>
    <property type="match status" value="2"/>
</dbReference>
<dbReference type="OrthoDB" id="9805408at2"/>
<feature type="binding site" evidence="8">
    <location>
        <position position="62"/>
    </location>
    <ligand>
        <name>substrate</name>
    </ligand>
</feature>
<dbReference type="GO" id="GO:0005829">
    <property type="term" value="C:cytosol"/>
    <property type="evidence" value="ECO:0007669"/>
    <property type="project" value="TreeGrafter"/>
</dbReference>
<dbReference type="AlphaFoldDB" id="A0A377GXY2"/>
<dbReference type="Pfam" id="PF01678">
    <property type="entry name" value="DAP_epimerase"/>
    <property type="match status" value="2"/>
</dbReference>
<dbReference type="NCBIfam" id="TIGR00652">
    <property type="entry name" value="DapF"/>
    <property type="match status" value="1"/>
</dbReference>
<evidence type="ECO:0000256" key="1">
    <source>
        <dbReference type="ARBA" id="ARBA00005196"/>
    </source>
</evidence>
<dbReference type="PANTHER" id="PTHR31689">
    <property type="entry name" value="DIAMINOPIMELATE EPIMERASE, CHLOROPLASTIC"/>
    <property type="match status" value="1"/>
</dbReference>
<feature type="binding site" evidence="8">
    <location>
        <begin position="212"/>
        <end position="213"/>
    </location>
    <ligand>
        <name>substrate</name>
    </ligand>
</feature>
<feature type="binding site" evidence="8">
    <location>
        <begin position="72"/>
        <end position="73"/>
    </location>
    <ligand>
        <name>substrate</name>
    </ligand>
</feature>
<dbReference type="PROSITE" id="PS01326">
    <property type="entry name" value="DAP_EPIMERASE"/>
    <property type="match status" value="1"/>
</dbReference>
<comment type="function">
    <text evidence="8">Catalyzes the stereoinversion of LL-2,6-diaminopimelate (L,L-DAP) to meso-diaminopimelate (meso-DAP), a precursor of L-lysine and an essential component of the bacterial peptidoglycan.</text>
</comment>
<dbReference type="GO" id="GO:0008837">
    <property type="term" value="F:diaminopimelate epimerase activity"/>
    <property type="evidence" value="ECO:0007669"/>
    <property type="project" value="UniProtKB-UniRule"/>
</dbReference>
<keyword evidence="6 8" id="KW-0413">Isomerase</keyword>
<accession>A0A377GXY2</accession>
<gene>
    <name evidence="8 10" type="primary">dapF</name>
    <name evidence="10" type="ORF">NCTC10723_01320</name>
</gene>
<dbReference type="InterPro" id="IPR001653">
    <property type="entry name" value="DAP_epimerase_DapF"/>
</dbReference>
<comment type="caution">
    <text evidence="8">Lacks conserved residue(s) required for the propagation of feature annotation.</text>
</comment>
<comment type="subcellular location">
    <subcellularLocation>
        <location evidence="8">Cytoplasm</location>
    </subcellularLocation>
</comment>
<name>A0A377GXY2_9FUSO</name>
<dbReference type="HAMAP" id="MF_00197">
    <property type="entry name" value="DAP_epimerase"/>
    <property type="match status" value="1"/>
</dbReference>
<evidence type="ECO:0000313" key="11">
    <source>
        <dbReference type="Proteomes" id="UP000255328"/>
    </source>
</evidence>
<dbReference type="RefSeq" id="WP_115270548.1">
    <property type="nucleotide sequence ID" value="NZ_UGGU01000003.1"/>
</dbReference>
<evidence type="ECO:0000256" key="7">
    <source>
        <dbReference type="ARBA" id="ARBA00051712"/>
    </source>
</evidence>
<evidence type="ECO:0000256" key="4">
    <source>
        <dbReference type="ARBA" id="ARBA00022605"/>
    </source>
</evidence>
<feature type="active site" evidence="9">
    <location>
        <position position="71"/>
    </location>
</feature>
<dbReference type="Proteomes" id="UP000255328">
    <property type="component" value="Unassembled WGS sequence"/>
</dbReference>
<keyword evidence="5 8" id="KW-0457">Lysine biosynthesis</keyword>
<dbReference type="GO" id="GO:0009089">
    <property type="term" value="P:lysine biosynthetic process via diaminopimelate"/>
    <property type="evidence" value="ECO:0007669"/>
    <property type="project" value="UniProtKB-UniRule"/>
</dbReference>
<evidence type="ECO:0000256" key="9">
    <source>
        <dbReference type="PROSITE-ProRule" id="PRU10125"/>
    </source>
</evidence>
<sequence>MKFSKLQAAGNDFILVNGVEYRDLNLSSTAKKVCDRHFGIGADGFMTCEESKVADIKMNYYNSDGSRGEMCGNGIRCFSKFVYDNGVVRKENFSVETDAGIKYINLTLENEEIKYISVDMGRADFRAASVPCTLDNEIILEKEIEVEGEKLKISSVLMGVPHTVILVDDYDNYDIDRLGKAIEYSIDIFPRKTNVNFIQVVDDENITIKTWERGASRTLGCGTGCCSAAVIAHKLGKIKGNSVKLTTEGGEVFVTFDNEYNVIMKGSAETICTGEFLK</sequence>
<dbReference type="EMBL" id="UGGU01000003">
    <property type="protein sequence ID" value="STO31860.1"/>
    <property type="molecule type" value="Genomic_DNA"/>
</dbReference>
<feature type="binding site" evidence="8">
    <location>
        <begin position="222"/>
        <end position="223"/>
    </location>
    <ligand>
        <name>substrate</name>
    </ligand>
</feature>
<evidence type="ECO:0000256" key="5">
    <source>
        <dbReference type="ARBA" id="ARBA00023154"/>
    </source>
</evidence>
<dbReference type="PANTHER" id="PTHR31689:SF0">
    <property type="entry name" value="DIAMINOPIMELATE EPIMERASE"/>
    <property type="match status" value="1"/>
</dbReference>
<comment type="subunit">
    <text evidence="8">Homodimer.</text>
</comment>
<dbReference type="EC" id="5.1.1.7" evidence="3 8"/>
<keyword evidence="8" id="KW-0963">Cytoplasm</keyword>
<dbReference type="InterPro" id="IPR018510">
    <property type="entry name" value="DAP_epimerase_AS"/>
</dbReference>
<protein>
    <recommendedName>
        <fullName evidence="3 8">Diaminopimelate epimerase</fullName>
        <shortName evidence="8">DAP epimerase</shortName>
        <ecNumber evidence="3 8">5.1.1.7</ecNumber>
    </recommendedName>
    <alternativeName>
        <fullName evidence="8">PLP-independent amino acid racemase</fullName>
    </alternativeName>
</protein>
<evidence type="ECO:0000256" key="3">
    <source>
        <dbReference type="ARBA" id="ARBA00013080"/>
    </source>
</evidence>
<evidence type="ECO:0000313" key="10">
    <source>
        <dbReference type="EMBL" id="STO31860.1"/>
    </source>
</evidence>
<keyword evidence="11" id="KW-1185">Reference proteome</keyword>
<feature type="active site" description="Proton donor" evidence="8">
    <location>
        <position position="71"/>
    </location>
</feature>
<dbReference type="Gene3D" id="3.10.310.10">
    <property type="entry name" value="Diaminopimelate Epimerase, Chain A, domain 1"/>
    <property type="match status" value="2"/>
</dbReference>
<evidence type="ECO:0000256" key="2">
    <source>
        <dbReference type="ARBA" id="ARBA00010219"/>
    </source>
</evidence>
<dbReference type="UniPathway" id="UPA00034">
    <property type="reaction ID" value="UER00025"/>
</dbReference>
<feature type="site" description="Could be important to modulate the pK values of the two catalytic cysteine residues" evidence="8">
    <location>
        <position position="162"/>
    </location>
</feature>
<comment type="catalytic activity">
    <reaction evidence="7 8">
        <text>(2S,6S)-2,6-diaminopimelate = meso-2,6-diaminopimelate</text>
        <dbReference type="Rhea" id="RHEA:15393"/>
        <dbReference type="ChEBI" id="CHEBI:57609"/>
        <dbReference type="ChEBI" id="CHEBI:57791"/>
        <dbReference type="EC" id="5.1.1.7"/>
    </reaction>
</comment>
<feature type="binding site" evidence="8">
    <location>
        <position position="194"/>
    </location>
    <ligand>
        <name>substrate</name>
    </ligand>
</feature>
<comment type="pathway">
    <text evidence="1 8">Amino-acid biosynthesis; L-lysine biosynthesis via DAP pathway; DL-2,6-diaminopimelate from LL-2,6-diaminopimelate: step 1/1.</text>
</comment>
<evidence type="ECO:0000256" key="6">
    <source>
        <dbReference type="ARBA" id="ARBA00023235"/>
    </source>
</evidence>
<feature type="binding site" evidence="8">
    <location>
        <position position="11"/>
    </location>
    <ligand>
        <name>substrate</name>
    </ligand>
</feature>
<organism evidence="10 11">
    <name type="scientific">Fusobacterium necrogenes</name>
    <dbReference type="NCBI Taxonomy" id="858"/>
    <lineage>
        <taxon>Bacteria</taxon>
        <taxon>Fusobacteriati</taxon>
        <taxon>Fusobacteriota</taxon>
        <taxon>Fusobacteriia</taxon>
        <taxon>Fusobacteriales</taxon>
        <taxon>Fusobacteriaceae</taxon>
        <taxon>Fusobacterium</taxon>
    </lineage>
</organism>
<keyword evidence="4 8" id="KW-0028">Amino-acid biosynthesis</keyword>
<feature type="active site" description="Proton acceptor" evidence="8">
    <location>
        <position position="221"/>
    </location>
</feature>